<evidence type="ECO:0000313" key="2">
    <source>
        <dbReference type="EMBL" id="CAK9109470.1"/>
    </source>
</evidence>
<accession>A0ABP0SB21</accession>
<dbReference type="Proteomes" id="UP001642484">
    <property type="component" value="Unassembled WGS sequence"/>
</dbReference>
<reference evidence="2 3" key="1">
    <citation type="submission" date="2024-02" db="EMBL/GenBank/DDBJ databases">
        <authorList>
            <person name="Chen Y."/>
            <person name="Shah S."/>
            <person name="Dougan E. K."/>
            <person name="Thang M."/>
            <person name="Chan C."/>
        </authorList>
    </citation>
    <scope>NUCLEOTIDE SEQUENCE [LARGE SCALE GENOMIC DNA]</scope>
</reference>
<sequence length="61" mass="6968">MEAFYDYRFKRHRKTSGKIASVSAAHLQGLEANLAHYERAVAAKLQRKEHTVFSLLLCSAF</sequence>
<evidence type="ECO:0000313" key="3">
    <source>
        <dbReference type="Proteomes" id="UP001642484"/>
    </source>
</evidence>
<dbReference type="EMBL" id="CAXAMN010027239">
    <property type="protein sequence ID" value="CAK9109470.1"/>
    <property type="molecule type" value="Genomic_DNA"/>
</dbReference>
<name>A0ABP0SB21_9DINO</name>
<gene>
    <name evidence="1" type="ORF">CCMP2556_LOCUS2510</name>
    <name evidence="2" type="ORF">CCMP2556_LOCUS50957</name>
</gene>
<dbReference type="EMBL" id="CAXAMN010000958">
    <property type="protein sequence ID" value="CAK8991567.1"/>
    <property type="molecule type" value="Genomic_DNA"/>
</dbReference>
<organism evidence="2 3">
    <name type="scientific">Durusdinium trenchii</name>
    <dbReference type="NCBI Taxonomy" id="1381693"/>
    <lineage>
        <taxon>Eukaryota</taxon>
        <taxon>Sar</taxon>
        <taxon>Alveolata</taxon>
        <taxon>Dinophyceae</taxon>
        <taxon>Suessiales</taxon>
        <taxon>Symbiodiniaceae</taxon>
        <taxon>Durusdinium</taxon>
    </lineage>
</organism>
<keyword evidence="3" id="KW-1185">Reference proteome</keyword>
<proteinExistence type="predicted"/>
<comment type="caution">
    <text evidence="2">The sequence shown here is derived from an EMBL/GenBank/DDBJ whole genome shotgun (WGS) entry which is preliminary data.</text>
</comment>
<evidence type="ECO:0000313" key="1">
    <source>
        <dbReference type="EMBL" id="CAK8991567.1"/>
    </source>
</evidence>
<protein>
    <submittedName>
        <fullName evidence="2">Uncharacterized protein</fullName>
    </submittedName>
</protein>